<dbReference type="CDD" id="cd12797">
    <property type="entry name" value="M23_peptidase"/>
    <property type="match status" value="1"/>
</dbReference>
<evidence type="ECO:0000313" key="8">
    <source>
        <dbReference type="Proteomes" id="UP000277864"/>
    </source>
</evidence>
<evidence type="ECO:0000313" key="7">
    <source>
        <dbReference type="EMBL" id="RST89657.1"/>
    </source>
</evidence>
<gene>
    <name evidence="7" type="ORF">C7P63_00845</name>
</gene>
<proteinExistence type="predicted"/>
<feature type="region of interest" description="Disordered" evidence="3">
    <location>
        <begin position="207"/>
        <end position="228"/>
    </location>
</feature>
<dbReference type="InterPro" id="IPR057309">
    <property type="entry name" value="PcsB_CC"/>
</dbReference>
<evidence type="ECO:0000256" key="1">
    <source>
        <dbReference type="ARBA" id="ARBA00022729"/>
    </source>
</evidence>
<organism evidence="7 8">
    <name type="scientific">Vagococcus humatus</name>
    <dbReference type="NCBI Taxonomy" id="1889241"/>
    <lineage>
        <taxon>Bacteria</taxon>
        <taxon>Bacillati</taxon>
        <taxon>Bacillota</taxon>
        <taxon>Bacilli</taxon>
        <taxon>Lactobacillales</taxon>
        <taxon>Enterococcaceae</taxon>
        <taxon>Vagococcus</taxon>
    </lineage>
</organism>
<feature type="domain" description="M23ase beta-sheet core" evidence="5">
    <location>
        <begin position="294"/>
        <end position="381"/>
    </location>
</feature>
<dbReference type="InterPro" id="IPR050570">
    <property type="entry name" value="Cell_wall_metabolism_enzyme"/>
</dbReference>
<dbReference type="InterPro" id="IPR016047">
    <property type="entry name" value="M23ase_b-sheet_dom"/>
</dbReference>
<dbReference type="Gene3D" id="2.70.70.10">
    <property type="entry name" value="Glucose Permease (Domain IIA)"/>
    <property type="match status" value="1"/>
</dbReference>
<dbReference type="GO" id="GO:0004222">
    <property type="term" value="F:metalloendopeptidase activity"/>
    <property type="evidence" value="ECO:0007669"/>
    <property type="project" value="TreeGrafter"/>
</dbReference>
<dbReference type="Gene3D" id="6.10.250.3150">
    <property type="match status" value="1"/>
</dbReference>
<keyword evidence="8" id="KW-1185">Reference proteome</keyword>
<dbReference type="InterPro" id="IPR011055">
    <property type="entry name" value="Dup_hybrid_motif"/>
</dbReference>
<dbReference type="Pfam" id="PF24568">
    <property type="entry name" value="CC_PcsB"/>
    <property type="match status" value="1"/>
</dbReference>
<dbReference type="AlphaFoldDB" id="A0A3S0AXU7"/>
<sequence>MKKKHLILASTCLLLSSAPVVTFAESLDNQIDQSNQKIENLQQKKSADENQLKQIETDIKQLEKQTAEILKKKVALEKELNQLNEDIAQLTKAIEKRTEQINEQARSVQVNQASHTIVDAVLDSDNLSDAITKTLAYSKLVQANNDIVVAQQADQEKLESKQKELNQKLADIIQMTETLKENNEQLQKKKLDQAVLIKQVEAELAQEKSKKDGLLKEKAAAEKRRQDELKRLEAMEQVRLKALEEAKKQQQNHSNPTPTPPEANSGEFQYPIPNIHITSGFGGREDPTGASGTQHDGIDMAGSLNDPIFASRGGTVVAASYHPSAGNHIIIKHDNGYYTYYMHMTTLLVGQGETVSTGQQIGLMGTTGNSTGVHLHFGISTSVWSGFVDPGPFLGLY</sequence>
<name>A0A3S0AXU7_9ENTE</name>
<dbReference type="RefSeq" id="WP_125942268.1">
    <property type="nucleotide sequence ID" value="NZ_PXZH01000001.1"/>
</dbReference>
<protein>
    <submittedName>
        <fullName evidence="7">Peptidase M23</fullName>
    </submittedName>
</protein>
<dbReference type="SUPFAM" id="SSF90257">
    <property type="entry name" value="Myosin rod fragments"/>
    <property type="match status" value="1"/>
</dbReference>
<evidence type="ECO:0000259" key="5">
    <source>
        <dbReference type="Pfam" id="PF01551"/>
    </source>
</evidence>
<feature type="chain" id="PRO_5018657533" evidence="4">
    <location>
        <begin position="25"/>
        <end position="397"/>
    </location>
</feature>
<keyword evidence="1 4" id="KW-0732">Signal</keyword>
<dbReference type="EMBL" id="PXZH01000001">
    <property type="protein sequence ID" value="RST89657.1"/>
    <property type="molecule type" value="Genomic_DNA"/>
</dbReference>
<dbReference type="PANTHER" id="PTHR21666:SF270">
    <property type="entry name" value="MUREIN HYDROLASE ACTIVATOR ENVC"/>
    <property type="match status" value="1"/>
</dbReference>
<feature type="signal peptide" evidence="4">
    <location>
        <begin position="1"/>
        <end position="24"/>
    </location>
</feature>
<dbReference type="Proteomes" id="UP000277864">
    <property type="component" value="Unassembled WGS sequence"/>
</dbReference>
<dbReference type="SUPFAM" id="SSF51261">
    <property type="entry name" value="Duplicated hybrid motif"/>
    <property type="match status" value="1"/>
</dbReference>
<dbReference type="Pfam" id="PF01551">
    <property type="entry name" value="Peptidase_M23"/>
    <property type="match status" value="1"/>
</dbReference>
<reference evidence="7 8" key="1">
    <citation type="submission" date="2018-03" db="EMBL/GenBank/DDBJ databases">
        <authorList>
            <person name="Gulvik C.A."/>
        </authorList>
    </citation>
    <scope>NUCLEOTIDE SEQUENCE [LARGE SCALE GENOMIC DNA]</scope>
    <source>
        <strain evidence="7 8">JCM 31581</strain>
    </source>
</reference>
<evidence type="ECO:0000256" key="4">
    <source>
        <dbReference type="SAM" id="SignalP"/>
    </source>
</evidence>
<comment type="caution">
    <text evidence="7">The sequence shown here is derived from an EMBL/GenBank/DDBJ whole genome shotgun (WGS) entry which is preliminary data.</text>
</comment>
<accession>A0A3S0AXU7</accession>
<feature type="region of interest" description="Disordered" evidence="3">
    <location>
        <begin position="245"/>
        <end position="298"/>
    </location>
</feature>
<dbReference type="PANTHER" id="PTHR21666">
    <property type="entry name" value="PEPTIDASE-RELATED"/>
    <property type="match status" value="1"/>
</dbReference>
<evidence type="ECO:0000259" key="6">
    <source>
        <dbReference type="Pfam" id="PF24568"/>
    </source>
</evidence>
<feature type="domain" description="Peptidoglycan hydrolase PcsB coiled-coil" evidence="6">
    <location>
        <begin position="87"/>
        <end position="161"/>
    </location>
</feature>
<evidence type="ECO:0000256" key="3">
    <source>
        <dbReference type="SAM" id="MobiDB-lite"/>
    </source>
</evidence>
<feature type="coiled-coil region" evidence="2">
    <location>
        <begin position="24"/>
        <end position="100"/>
    </location>
</feature>
<keyword evidence="2" id="KW-0175">Coiled coil</keyword>
<dbReference type="OrthoDB" id="9805070at2"/>
<evidence type="ECO:0000256" key="2">
    <source>
        <dbReference type="SAM" id="Coils"/>
    </source>
</evidence>